<dbReference type="Pfam" id="PF02687">
    <property type="entry name" value="FtsX"/>
    <property type="match status" value="2"/>
</dbReference>
<feature type="transmembrane region" description="Helical" evidence="6">
    <location>
        <begin position="225"/>
        <end position="248"/>
    </location>
</feature>
<evidence type="ECO:0000256" key="1">
    <source>
        <dbReference type="ARBA" id="ARBA00004651"/>
    </source>
</evidence>
<keyword evidence="3 6" id="KW-0812">Transmembrane</keyword>
<dbReference type="AlphaFoldDB" id="M7N5Q6"/>
<feature type="transmembrane region" description="Helical" evidence="6">
    <location>
        <begin position="274"/>
        <end position="296"/>
    </location>
</feature>
<keyword evidence="9" id="KW-0547">Nucleotide-binding</keyword>
<dbReference type="PANTHER" id="PTHR30572:SF18">
    <property type="entry name" value="ABC-TYPE MACROLIDE FAMILY EXPORT SYSTEM PERMEASE COMPONENT 2"/>
    <property type="match status" value="1"/>
</dbReference>
<feature type="transmembrane region" description="Helical" evidence="6">
    <location>
        <begin position="615"/>
        <end position="634"/>
    </location>
</feature>
<evidence type="ECO:0000256" key="6">
    <source>
        <dbReference type="SAM" id="Phobius"/>
    </source>
</evidence>
<protein>
    <submittedName>
        <fullName evidence="9">Macrolide transporter ATP-binding /permease protein</fullName>
    </submittedName>
</protein>
<organism evidence="9 10">
    <name type="scientific">Cesiribacter andamanensis AMV16</name>
    <dbReference type="NCBI Taxonomy" id="1279009"/>
    <lineage>
        <taxon>Bacteria</taxon>
        <taxon>Pseudomonadati</taxon>
        <taxon>Bacteroidota</taxon>
        <taxon>Cytophagia</taxon>
        <taxon>Cytophagales</taxon>
        <taxon>Cesiribacteraceae</taxon>
        <taxon>Cesiribacter</taxon>
    </lineage>
</organism>
<comment type="subcellular location">
    <subcellularLocation>
        <location evidence="1">Cell membrane</location>
        <topology evidence="1">Multi-pass membrane protein</topology>
    </subcellularLocation>
</comment>
<dbReference type="EMBL" id="AODQ01000014">
    <property type="protein sequence ID" value="EMR03963.1"/>
    <property type="molecule type" value="Genomic_DNA"/>
</dbReference>
<accession>M7N5Q6</accession>
<evidence type="ECO:0000256" key="5">
    <source>
        <dbReference type="ARBA" id="ARBA00023136"/>
    </source>
</evidence>
<dbReference type="Pfam" id="PF12704">
    <property type="entry name" value="MacB_PCD"/>
    <property type="match status" value="1"/>
</dbReference>
<feature type="domain" description="MacB-like periplasmic core" evidence="8">
    <location>
        <begin position="17"/>
        <end position="130"/>
    </location>
</feature>
<dbReference type="GO" id="GO:0022857">
    <property type="term" value="F:transmembrane transporter activity"/>
    <property type="evidence" value="ECO:0007669"/>
    <property type="project" value="TreeGrafter"/>
</dbReference>
<feature type="domain" description="ABC3 transporter permease C-terminal" evidence="7">
    <location>
        <begin position="184"/>
        <end position="301"/>
    </location>
</feature>
<dbReference type="InterPro" id="IPR025857">
    <property type="entry name" value="MacB_PCD"/>
</dbReference>
<feature type="transmembrane region" description="Helical" evidence="6">
    <location>
        <begin position="317"/>
        <end position="342"/>
    </location>
</feature>
<keyword evidence="10" id="KW-1185">Reference proteome</keyword>
<dbReference type="Proteomes" id="UP000011910">
    <property type="component" value="Unassembled WGS sequence"/>
</dbReference>
<evidence type="ECO:0000259" key="8">
    <source>
        <dbReference type="Pfam" id="PF12704"/>
    </source>
</evidence>
<feature type="domain" description="ABC3 transporter permease C-terminal" evidence="7">
    <location>
        <begin position="566"/>
        <end position="680"/>
    </location>
</feature>
<feature type="transmembrane region" description="Helical" evidence="6">
    <location>
        <begin position="646"/>
        <end position="669"/>
    </location>
</feature>
<evidence type="ECO:0000256" key="3">
    <source>
        <dbReference type="ARBA" id="ARBA00022692"/>
    </source>
</evidence>
<keyword evidence="9" id="KW-0067">ATP-binding</keyword>
<reference evidence="9 10" key="1">
    <citation type="journal article" date="2013" name="Genome Announc.">
        <title>Draft Genome Sequence of Cesiribacter andamanensis Strain AMV16T, Isolated from a Soil Sample from a Mud Volcano in the Andaman Islands, India.</title>
        <authorList>
            <person name="Shivaji S."/>
            <person name="Ara S."/>
            <person name="Begum Z."/>
            <person name="Srinivas T.N."/>
            <person name="Singh A."/>
            <person name="Kumar Pinnaka A."/>
        </authorList>
    </citation>
    <scope>NUCLEOTIDE SEQUENCE [LARGE SCALE GENOMIC DNA]</scope>
    <source>
        <strain evidence="9 10">AMV16</strain>
    </source>
</reference>
<feature type="transmembrane region" description="Helical" evidence="6">
    <location>
        <begin position="563"/>
        <end position="587"/>
    </location>
</feature>
<dbReference type="eggNOG" id="COG0577">
    <property type="taxonomic scope" value="Bacteria"/>
</dbReference>
<dbReference type="PANTHER" id="PTHR30572">
    <property type="entry name" value="MEMBRANE COMPONENT OF TRANSPORTER-RELATED"/>
    <property type="match status" value="1"/>
</dbReference>
<name>M7N5Q6_9BACT</name>
<keyword evidence="2" id="KW-1003">Cell membrane</keyword>
<evidence type="ECO:0000313" key="10">
    <source>
        <dbReference type="Proteomes" id="UP000011910"/>
    </source>
</evidence>
<evidence type="ECO:0000313" key="9">
    <source>
        <dbReference type="EMBL" id="EMR03963.1"/>
    </source>
</evidence>
<dbReference type="GO" id="GO:0005886">
    <property type="term" value="C:plasma membrane"/>
    <property type="evidence" value="ECO:0007669"/>
    <property type="project" value="UniProtKB-SubCell"/>
</dbReference>
<sequence>MARKSCGCGGILLILNFKTFSFPLLKGNAALALSRPNTIVLSESYATKLFGSKEPMGEIISMEPHGDYVITGILKDVPKNSHMQFDALASYATLGAGGADPYSDRDEHWARFSQAYLYLLLPEQGDAAGLERYLNSIAKAAWGHKKNVEVTFALQPLDKIVPGTDLLNSIGPRWDYAGILLSGLLALIILIPACFNYINLAIAQSLNRMKEVGVRKVMGGSKNQLFFQFITETTLMMLLASVLSYFIFEVIREEAIRIMEAARILDLTPTGLTFLYFFLFALFIGFAAGVVPALYFSKLSPVNALKAKPSKTGKNSFPLQKAVIGVQFVLSLGFIMGVVVMLQQYRYSVNYAYGFEQEDILNIDLQGANPELVKNEYGQVAGVEQVSLSSHLLGLGATNSAWLMNADGTDSVEASFIAVDEHFIPAFKLKLLAGTNFDDPALKNRSSIIVNEAFLRQQQIAQPQQAIHERLVLTDGSECIIRGVVADFHYATLKDSINSFYFQYDPALFSYANLHLSSREAFKDLSGLEAIWKTIGGTDHFEAQFQDVQISEAYGDYLQIMKLWGFLGLLAITVACLGLLGTVVFTVRNRGKEVSIRKVLGASTQSLVLLLSKDYLKIMGIASLIAIPVTYLLLDKVVLTIQKYSIKIGLLEVGISLLIVLVLGLTTILSQTLKAARANPVDTLKSE</sequence>
<dbReference type="RefSeq" id="WP_009194332.1">
    <property type="nucleotide sequence ID" value="NZ_AODQ01000014.1"/>
</dbReference>
<dbReference type="STRING" id="1279009.ADICEAN_00930"/>
<evidence type="ECO:0000256" key="4">
    <source>
        <dbReference type="ARBA" id="ARBA00022989"/>
    </source>
</evidence>
<gene>
    <name evidence="9" type="ORF">ADICEAN_00930</name>
</gene>
<feature type="transmembrane region" description="Helical" evidence="6">
    <location>
        <begin position="176"/>
        <end position="200"/>
    </location>
</feature>
<dbReference type="OrthoDB" id="5933722at2"/>
<dbReference type="GO" id="GO:0005524">
    <property type="term" value="F:ATP binding"/>
    <property type="evidence" value="ECO:0007669"/>
    <property type="project" value="UniProtKB-KW"/>
</dbReference>
<dbReference type="InterPro" id="IPR050250">
    <property type="entry name" value="Macrolide_Exporter_MacB"/>
</dbReference>
<evidence type="ECO:0000256" key="2">
    <source>
        <dbReference type="ARBA" id="ARBA00022475"/>
    </source>
</evidence>
<proteinExistence type="predicted"/>
<comment type="caution">
    <text evidence="9">The sequence shown here is derived from an EMBL/GenBank/DDBJ whole genome shotgun (WGS) entry which is preliminary data.</text>
</comment>
<dbReference type="InterPro" id="IPR003838">
    <property type="entry name" value="ABC3_permease_C"/>
</dbReference>
<keyword evidence="4 6" id="KW-1133">Transmembrane helix</keyword>
<evidence type="ECO:0000259" key="7">
    <source>
        <dbReference type="Pfam" id="PF02687"/>
    </source>
</evidence>
<keyword evidence="5 6" id="KW-0472">Membrane</keyword>